<comment type="caution">
    <text evidence="1">The sequence shown here is derived from an EMBL/GenBank/DDBJ whole genome shotgun (WGS) entry which is preliminary data.</text>
</comment>
<feature type="non-terminal residue" evidence="1">
    <location>
        <position position="55"/>
    </location>
</feature>
<evidence type="ECO:0000313" key="2">
    <source>
        <dbReference type="Proteomes" id="UP000324800"/>
    </source>
</evidence>
<accession>A0A5J4RNK9</accession>
<gene>
    <name evidence="1" type="ORF">EZS28_053039</name>
</gene>
<name>A0A5J4RNK9_9EUKA</name>
<organism evidence="1 2">
    <name type="scientific">Streblomastix strix</name>
    <dbReference type="NCBI Taxonomy" id="222440"/>
    <lineage>
        <taxon>Eukaryota</taxon>
        <taxon>Metamonada</taxon>
        <taxon>Preaxostyla</taxon>
        <taxon>Oxymonadida</taxon>
        <taxon>Streblomastigidae</taxon>
        <taxon>Streblomastix</taxon>
    </lineage>
</organism>
<reference evidence="1 2" key="1">
    <citation type="submission" date="2019-03" db="EMBL/GenBank/DDBJ databases">
        <title>Single cell metagenomics reveals metabolic interactions within the superorganism composed of flagellate Streblomastix strix and complex community of Bacteroidetes bacteria on its surface.</title>
        <authorList>
            <person name="Treitli S.C."/>
            <person name="Kolisko M."/>
            <person name="Husnik F."/>
            <person name="Keeling P."/>
            <person name="Hampl V."/>
        </authorList>
    </citation>
    <scope>NUCLEOTIDE SEQUENCE [LARGE SCALE GENOMIC DNA]</scope>
    <source>
        <strain evidence="1">ST1C</strain>
    </source>
</reference>
<dbReference type="EMBL" id="SNRW01041940">
    <property type="protein sequence ID" value="KAA6334663.1"/>
    <property type="molecule type" value="Genomic_DNA"/>
</dbReference>
<sequence>MLAKGLKLRKGMTTADNRAIKEEIRRADPLIRPVDAMAGVLGLTDHKARRLVYKA</sequence>
<protein>
    <submittedName>
        <fullName evidence="1">Uncharacterized protein</fullName>
    </submittedName>
</protein>
<dbReference type="Proteomes" id="UP000324800">
    <property type="component" value="Unassembled WGS sequence"/>
</dbReference>
<proteinExistence type="predicted"/>
<evidence type="ECO:0000313" key="1">
    <source>
        <dbReference type="EMBL" id="KAA6334663.1"/>
    </source>
</evidence>
<dbReference type="AlphaFoldDB" id="A0A5J4RNK9"/>